<evidence type="ECO:0000313" key="2">
    <source>
        <dbReference type="Proteomes" id="UP000287651"/>
    </source>
</evidence>
<comment type="caution">
    <text evidence="1">The sequence shown here is derived from an EMBL/GenBank/DDBJ whole genome shotgun (WGS) entry which is preliminary data.</text>
</comment>
<name>A0A426XYD4_ENSVE</name>
<evidence type="ECO:0008006" key="3">
    <source>
        <dbReference type="Google" id="ProtNLM"/>
    </source>
</evidence>
<proteinExistence type="predicted"/>
<dbReference type="Proteomes" id="UP000287651">
    <property type="component" value="Unassembled WGS sequence"/>
</dbReference>
<organism evidence="1 2">
    <name type="scientific">Ensete ventricosum</name>
    <name type="common">Abyssinian banana</name>
    <name type="synonym">Musa ensete</name>
    <dbReference type="NCBI Taxonomy" id="4639"/>
    <lineage>
        <taxon>Eukaryota</taxon>
        <taxon>Viridiplantae</taxon>
        <taxon>Streptophyta</taxon>
        <taxon>Embryophyta</taxon>
        <taxon>Tracheophyta</taxon>
        <taxon>Spermatophyta</taxon>
        <taxon>Magnoliopsida</taxon>
        <taxon>Liliopsida</taxon>
        <taxon>Zingiberales</taxon>
        <taxon>Musaceae</taxon>
        <taxon>Ensete</taxon>
    </lineage>
</organism>
<reference evidence="1 2" key="1">
    <citation type="journal article" date="2014" name="Agronomy (Basel)">
        <title>A Draft Genome Sequence for Ensete ventricosum, the Drought-Tolerant Tree Against Hunger.</title>
        <authorList>
            <person name="Harrison J."/>
            <person name="Moore K.A."/>
            <person name="Paszkiewicz K."/>
            <person name="Jones T."/>
            <person name="Grant M."/>
            <person name="Ambacheew D."/>
            <person name="Muzemil S."/>
            <person name="Studholme D.J."/>
        </authorList>
    </citation>
    <scope>NUCLEOTIDE SEQUENCE [LARGE SCALE GENOMIC DNA]</scope>
</reference>
<accession>A0A426XYD4</accession>
<gene>
    <name evidence="1" type="ORF">B296_00025606</name>
</gene>
<protein>
    <recommendedName>
        <fullName evidence="3">Protein kinase domain-containing protein</fullName>
    </recommendedName>
</protein>
<evidence type="ECO:0000313" key="1">
    <source>
        <dbReference type="EMBL" id="RRT44558.1"/>
    </source>
</evidence>
<sequence length="192" mass="21286">MTREPNAETLLLDQTAVGRVDVRHDADAVWDSPIDIYSAASLRTARRPPHLCQEVLQGLSVRQLVRRGRGWGWLGFGGSSGIWLCHEVSETWRLQYFIVPVVETRGLQLIWGVGCLEGQPAEMQRTPSAPALLLPKSVDARSSKLVAEMESDNGFFALEEPCLDPKWLIDPKLLFVGPKIGEGAHAKVYEGK</sequence>
<dbReference type="AlphaFoldDB" id="A0A426XYD4"/>
<dbReference type="EMBL" id="AMZH03016394">
    <property type="protein sequence ID" value="RRT44558.1"/>
    <property type="molecule type" value="Genomic_DNA"/>
</dbReference>